<dbReference type="PANTHER" id="PTHR23502:SF68">
    <property type="entry name" value="MULTIDRUG TRANSPORTER, PUTATIVE (AFU_ORTHOLOGUE AFUA_3G01120)-RELATED"/>
    <property type="match status" value="1"/>
</dbReference>
<dbReference type="GO" id="GO:0016020">
    <property type="term" value="C:membrane"/>
    <property type="evidence" value="ECO:0007669"/>
    <property type="project" value="UniProtKB-SubCell"/>
</dbReference>
<sequence length="762" mass="81735">MAHEGDDLRDLSYLANADVKLGLNERDSRAIKQKPDTRESLAESFAESAVLPRESAYGPPPPVPAKDSIYIKRKVDYAGDEGSRPGASQGKTDARAVENEQQEESGDNIDLARWTSATSAAIPIGITASTLNIFPTKPKDTTPTPHPLGMSPPELTRPASPQLSIPAPTRPARPSSLRLSSLTRDGPLTTDRVVIVDSSRPSTARSNRSQLKTSYTTYSTSTTGKGGRIKYGRGKYATTELIPQPSDDPDDPLSWSILKKELNLYALLTTVAICNVMKTALISVNEDLARQYSVSYTAVAALTGVPLMLSAITGLASSIVARIWGRRPVILASMVLLFIGLVWNTRVTTSYGQFMAARIFQGFGWGAFDTLVVGSIIDTYFEHERPTKLATHRIVSVATLWGPPLIGGVTSQTKAGFSLQFEILAVFQIVSIPLLVLGAPETMFDRTNAMLRTPTTGWSTAAGSKFPLWARRRFSKQTVINYVKTVARPVSYHGPSEGVISRDVLLQAPRAMAAPTTVLAFMASFLPYALLWGFSASLSGLFVPAPASLSPATIGPLLAFPFTLSTTAVAVFGLWPSWSNTMTAFKTRSTHIYVLGAGSALSFIGILGFGLYVSNNNASTLRFSAVSFLLGLLAAGAYILDAPAKPLLKRSAQFTSPNLAISLRSIADMDAGLTVWRALFAGIFAMAIPSAIVGPSSAAGLKGTGIGVSVVQVLVAAALGAVWWMYEENIRKLDGRTMACRVDLTFLNNRASMQGSFFETED</sequence>
<evidence type="ECO:0008006" key="10">
    <source>
        <dbReference type="Google" id="ProtNLM"/>
    </source>
</evidence>
<keyword evidence="3 7" id="KW-0812">Transmembrane</keyword>
<evidence type="ECO:0000256" key="6">
    <source>
        <dbReference type="SAM" id="MobiDB-lite"/>
    </source>
</evidence>
<evidence type="ECO:0000313" key="8">
    <source>
        <dbReference type="EMBL" id="KAK2614578.1"/>
    </source>
</evidence>
<feature type="transmembrane region" description="Helical" evidence="7">
    <location>
        <begin position="590"/>
        <end position="613"/>
    </location>
</feature>
<evidence type="ECO:0000256" key="3">
    <source>
        <dbReference type="ARBA" id="ARBA00022692"/>
    </source>
</evidence>
<accession>A0AAD9SRK1</accession>
<feature type="transmembrane region" description="Helical" evidence="7">
    <location>
        <begin position="554"/>
        <end position="578"/>
    </location>
</feature>
<name>A0AAD9SRK1_PHOAM</name>
<evidence type="ECO:0000256" key="1">
    <source>
        <dbReference type="ARBA" id="ARBA00004141"/>
    </source>
</evidence>
<reference evidence="8" key="1">
    <citation type="submission" date="2023-06" db="EMBL/GenBank/DDBJ databases">
        <authorList>
            <person name="Noh H."/>
        </authorList>
    </citation>
    <scope>NUCLEOTIDE SEQUENCE</scope>
    <source>
        <strain evidence="8">DUCC20226</strain>
    </source>
</reference>
<comment type="similarity">
    <text evidence="2">Belongs to the major facilitator superfamily.</text>
</comment>
<keyword evidence="5 7" id="KW-0472">Membrane</keyword>
<feature type="transmembrane region" description="Helical" evidence="7">
    <location>
        <begin position="674"/>
        <end position="694"/>
    </location>
</feature>
<keyword evidence="4 7" id="KW-1133">Transmembrane helix</keyword>
<feature type="transmembrane region" description="Helical" evidence="7">
    <location>
        <begin position="417"/>
        <end position="437"/>
    </location>
</feature>
<feature type="compositionally biased region" description="Polar residues" evidence="6">
    <location>
        <begin position="199"/>
        <end position="211"/>
    </location>
</feature>
<feature type="region of interest" description="Disordered" evidence="6">
    <location>
        <begin position="24"/>
        <end position="107"/>
    </location>
</feature>
<evidence type="ECO:0000256" key="7">
    <source>
        <dbReference type="SAM" id="Phobius"/>
    </source>
</evidence>
<feature type="compositionally biased region" description="Low complexity" evidence="6">
    <location>
        <begin position="166"/>
        <end position="184"/>
    </location>
</feature>
<feature type="transmembrane region" description="Helical" evidence="7">
    <location>
        <begin position="264"/>
        <end position="284"/>
    </location>
</feature>
<comment type="subcellular location">
    <subcellularLocation>
        <location evidence="1">Membrane</location>
        <topology evidence="1">Multi-pass membrane protein</topology>
    </subcellularLocation>
</comment>
<dbReference type="Pfam" id="PF07690">
    <property type="entry name" value="MFS_1"/>
    <property type="match status" value="1"/>
</dbReference>
<feature type="region of interest" description="Disordered" evidence="6">
    <location>
        <begin position="133"/>
        <end position="184"/>
    </location>
</feature>
<dbReference type="AlphaFoldDB" id="A0AAD9SRK1"/>
<feature type="region of interest" description="Disordered" evidence="6">
    <location>
        <begin position="199"/>
        <end position="224"/>
    </location>
</feature>
<dbReference type="SUPFAM" id="SSF103473">
    <property type="entry name" value="MFS general substrate transporter"/>
    <property type="match status" value="1"/>
</dbReference>
<feature type="compositionally biased region" description="Basic and acidic residues" evidence="6">
    <location>
        <begin position="69"/>
        <end position="83"/>
    </location>
</feature>
<keyword evidence="9" id="KW-1185">Reference proteome</keyword>
<dbReference type="EMBL" id="JAUJFL010000001">
    <property type="protein sequence ID" value="KAK2614578.1"/>
    <property type="molecule type" value="Genomic_DNA"/>
</dbReference>
<dbReference type="GO" id="GO:0022857">
    <property type="term" value="F:transmembrane transporter activity"/>
    <property type="evidence" value="ECO:0007669"/>
    <property type="project" value="InterPro"/>
</dbReference>
<comment type="caution">
    <text evidence="8">The sequence shown here is derived from an EMBL/GenBank/DDBJ whole genome shotgun (WGS) entry which is preliminary data.</text>
</comment>
<evidence type="ECO:0000313" key="9">
    <source>
        <dbReference type="Proteomes" id="UP001265746"/>
    </source>
</evidence>
<feature type="transmembrane region" description="Helical" evidence="7">
    <location>
        <begin position="619"/>
        <end position="640"/>
    </location>
</feature>
<feature type="transmembrane region" description="Helical" evidence="7">
    <location>
        <begin position="511"/>
        <end position="534"/>
    </location>
</feature>
<evidence type="ECO:0000256" key="2">
    <source>
        <dbReference type="ARBA" id="ARBA00008335"/>
    </source>
</evidence>
<gene>
    <name evidence="8" type="ORF">N8I77_001389</name>
</gene>
<dbReference type="Gene3D" id="1.20.1250.20">
    <property type="entry name" value="MFS general substrate transporter like domains"/>
    <property type="match status" value="1"/>
</dbReference>
<dbReference type="InterPro" id="IPR036259">
    <property type="entry name" value="MFS_trans_sf"/>
</dbReference>
<feature type="compositionally biased region" description="Basic and acidic residues" evidence="6">
    <location>
        <begin position="24"/>
        <end position="41"/>
    </location>
</feature>
<dbReference type="PANTHER" id="PTHR23502">
    <property type="entry name" value="MAJOR FACILITATOR SUPERFAMILY"/>
    <property type="match status" value="1"/>
</dbReference>
<dbReference type="Proteomes" id="UP001265746">
    <property type="component" value="Unassembled WGS sequence"/>
</dbReference>
<feature type="transmembrane region" description="Helical" evidence="7">
    <location>
        <begin position="393"/>
        <end position="411"/>
    </location>
</feature>
<feature type="transmembrane region" description="Helical" evidence="7">
    <location>
        <begin position="706"/>
        <end position="726"/>
    </location>
</feature>
<feature type="transmembrane region" description="Helical" evidence="7">
    <location>
        <begin position="296"/>
        <end position="317"/>
    </location>
</feature>
<organism evidence="8 9">
    <name type="scientific">Phomopsis amygdali</name>
    <name type="common">Fusicoccum amygdali</name>
    <dbReference type="NCBI Taxonomy" id="1214568"/>
    <lineage>
        <taxon>Eukaryota</taxon>
        <taxon>Fungi</taxon>
        <taxon>Dikarya</taxon>
        <taxon>Ascomycota</taxon>
        <taxon>Pezizomycotina</taxon>
        <taxon>Sordariomycetes</taxon>
        <taxon>Sordariomycetidae</taxon>
        <taxon>Diaporthales</taxon>
        <taxon>Diaporthaceae</taxon>
        <taxon>Diaporthe</taxon>
    </lineage>
</organism>
<feature type="transmembrane region" description="Helical" evidence="7">
    <location>
        <begin position="329"/>
        <end position="347"/>
    </location>
</feature>
<feature type="transmembrane region" description="Helical" evidence="7">
    <location>
        <begin position="359"/>
        <end position="381"/>
    </location>
</feature>
<protein>
    <recommendedName>
        <fullName evidence="10">Major facilitator superfamily (MFS) profile domain-containing protein</fullName>
    </recommendedName>
</protein>
<evidence type="ECO:0000256" key="4">
    <source>
        <dbReference type="ARBA" id="ARBA00022989"/>
    </source>
</evidence>
<dbReference type="InterPro" id="IPR011701">
    <property type="entry name" value="MFS"/>
</dbReference>
<feature type="compositionally biased region" description="Low complexity" evidence="6">
    <location>
        <begin position="212"/>
        <end position="223"/>
    </location>
</feature>
<evidence type="ECO:0000256" key="5">
    <source>
        <dbReference type="ARBA" id="ARBA00023136"/>
    </source>
</evidence>
<proteinExistence type="inferred from homology"/>